<evidence type="ECO:0000313" key="2">
    <source>
        <dbReference type="EMBL" id="MDT0321619.1"/>
    </source>
</evidence>
<keyword evidence="1" id="KW-0472">Membrane</keyword>
<dbReference type="RefSeq" id="WP_311601847.1">
    <property type="nucleotide sequence ID" value="NZ_JAVREM010000043.1"/>
</dbReference>
<protein>
    <submittedName>
        <fullName evidence="2">ABC transporter permease</fullName>
    </submittedName>
</protein>
<keyword evidence="3" id="KW-1185">Reference proteome</keyword>
<keyword evidence="1" id="KW-0812">Transmembrane</keyword>
<feature type="transmembrane region" description="Helical" evidence="1">
    <location>
        <begin position="127"/>
        <end position="147"/>
    </location>
</feature>
<reference evidence="3" key="1">
    <citation type="submission" date="2023-07" db="EMBL/GenBank/DDBJ databases">
        <title>30 novel species of actinomycetes from the DSMZ collection.</title>
        <authorList>
            <person name="Nouioui I."/>
        </authorList>
    </citation>
    <scope>NUCLEOTIDE SEQUENCE [LARGE SCALE GENOMIC DNA]</scope>
    <source>
        <strain evidence="3">DSM 44918</strain>
    </source>
</reference>
<name>A0ABU2LVJ3_9ACTN</name>
<evidence type="ECO:0000313" key="3">
    <source>
        <dbReference type="Proteomes" id="UP001183420"/>
    </source>
</evidence>
<keyword evidence="1" id="KW-1133">Transmembrane helix</keyword>
<sequence length="277" mass="29503">MTSLPLPVAEPRARFRDPLAAEWLKFWSLRSTPWFLLLAALAVVGFNAGSAWDHYRYWHQYDARTRANFVADGMPLLDAFTANGALILMLATSAVGALAVTGEYGSGSIRTTFAAVPARGSVMAAKLCVLAVVLTGFGTLVALVSFWSSQAILSARDAGVSIDHPGAARVVVASALLAPVSGLVGAALGAVVRHSATAVICAVVTLPLLPTFFSERRHWSATIQHTMPFPAWQELARTVDWVTVPYPMTVGGAWTVYAVWTAVAVAVTVVAVLRRDQ</sequence>
<feature type="transmembrane region" description="Helical" evidence="1">
    <location>
        <begin position="254"/>
        <end position="273"/>
    </location>
</feature>
<organism evidence="2 3">
    <name type="scientific">Streptomyces millisiae</name>
    <dbReference type="NCBI Taxonomy" id="3075542"/>
    <lineage>
        <taxon>Bacteria</taxon>
        <taxon>Bacillati</taxon>
        <taxon>Actinomycetota</taxon>
        <taxon>Actinomycetes</taxon>
        <taxon>Kitasatosporales</taxon>
        <taxon>Streptomycetaceae</taxon>
        <taxon>Streptomyces</taxon>
    </lineage>
</organism>
<dbReference type="EMBL" id="JAVREM010000043">
    <property type="protein sequence ID" value="MDT0321619.1"/>
    <property type="molecule type" value="Genomic_DNA"/>
</dbReference>
<feature type="transmembrane region" description="Helical" evidence="1">
    <location>
        <begin position="167"/>
        <end position="188"/>
    </location>
</feature>
<gene>
    <name evidence="2" type="ORF">RNC47_25125</name>
</gene>
<evidence type="ECO:0000256" key="1">
    <source>
        <dbReference type="SAM" id="Phobius"/>
    </source>
</evidence>
<feature type="transmembrane region" description="Helical" evidence="1">
    <location>
        <begin position="34"/>
        <end position="52"/>
    </location>
</feature>
<proteinExistence type="predicted"/>
<dbReference type="Proteomes" id="UP001183420">
    <property type="component" value="Unassembled WGS sequence"/>
</dbReference>
<feature type="transmembrane region" description="Helical" evidence="1">
    <location>
        <begin position="84"/>
        <end position="106"/>
    </location>
</feature>
<accession>A0ABU2LVJ3</accession>
<comment type="caution">
    <text evidence="2">The sequence shown here is derived from an EMBL/GenBank/DDBJ whole genome shotgun (WGS) entry which is preliminary data.</text>
</comment>